<protein>
    <submittedName>
        <fullName evidence="2">Uncharacterized protein</fullName>
    </submittedName>
</protein>
<feature type="transmembrane region" description="Helical" evidence="1">
    <location>
        <begin position="37"/>
        <end position="58"/>
    </location>
</feature>
<accession>A0A392QIH6</accession>
<name>A0A392QIH6_9FABA</name>
<keyword evidence="1" id="KW-0472">Membrane</keyword>
<keyword evidence="1" id="KW-0812">Transmembrane</keyword>
<organism evidence="2 3">
    <name type="scientific">Trifolium medium</name>
    <dbReference type="NCBI Taxonomy" id="97028"/>
    <lineage>
        <taxon>Eukaryota</taxon>
        <taxon>Viridiplantae</taxon>
        <taxon>Streptophyta</taxon>
        <taxon>Embryophyta</taxon>
        <taxon>Tracheophyta</taxon>
        <taxon>Spermatophyta</taxon>
        <taxon>Magnoliopsida</taxon>
        <taxon>eudicotyledons</taxon>
        <taxon>Gunneridae</taxon>
        <taxon>Pentapetalae</taxon>
        <taxon>rosids</taxon>
        <taxon>fabids</taxon>
        <taxon>Fabales</taxon>
        <taxon>Fabaceae</taxon>
        <taxon>Papilionoideae</taxon>
        <taxon>50 kb inversion clade</taxon>
        <taxon>NPAAA clade</taxon>
        <taxon>Hologalegina</taxon>
        <taxon>IRL clade</taxon>
        <taxon>Trifolieae</taxon>
        <taxon>Trifolium</taxon>
    </lineage>
</organism>
<proteinExistence type="predicted"/>
<sequence length="120" mass="13541">YPQKQTWFLGASYHRKLITVCPDAERLNRLNTYSSPAALLVLFGHLSVLGLALHRWILMHYQITLFSSLIQQAVFELVVPFCNSSSLFACGLCGTRETIDYSEAQQFITSHVGQDQASFL</sequence>
<feature type="non-terminal residue" evidence="2">
    <location>
        <position position="1"/>
    </location>
</feature>
<dbReference type="Proteomes" id="UP000265520">
    <property type="component" value="Unassembled WGS sequence"/>
</dbReference>
<dbReference type="AlphaFoldDB" id="A0A392QIH6"/>
<keyword evidence="1" id="KW-1133">Transmembrane helix</keyword>
<reference evidence="2 3" key="1">
    <citation type="journal article" date="2018" name="Front. Plant Sci.">
        <title>Red Clover (Trifolium pratense) and Zigzag Clover (T. medium) - A Picture of Genomic Similarities and Differences.</title>
        <authorList>
            <person name="Dluhosova J."/>
            <person name="Istvanek J."/>
            <person name="Nedelnik J."/>
            <person name="Repkova J."/>
        </authorList>
    </citation>
    <scope>NUCLEOTIDE SEQUENCE [LARGE SCALE GENOMIC DNA]</scope>
    <source>
        <strain evidence="3">cv. 10/8</strain>
        <tissue evidence="2">Leaf</tissue>
    </source>
</reference>
<evidence type="ECO:0000256" key="1">
    <source>
        <dbReference type="SAM" id="Phobius"/>
    </source>
</evidence>
<evidence type="ECO:0000313" key="2">
    <source>
        <dbReference type="EMBL" id="MCI24183.1"/>
    </source>
</evidence>
<keyword evidence="3" id="KW-1185">Reference proteome</keyword>
<dbReference type="EMBL" id="LXQA010140027">
    <property type="protein sequence ID" value="MCI24183.1"/>
    <property type="molecule type" value="Genomic_DNA"/>
</dbReference>
<comment type="caution">
    <text evidence="2">The sequence shown here is derived from an EMBL/GenBank/DDBJ whole genome shotgun (WGS) entry which is preliminary data.</text>
</comment>
<evidence type="ECO:0000313" key="3">
    <source>
        <dbReference type="Proteomes" id="UP000265520"/>
    </source>
</evidence>